<evidence type="ECO:0000256" key="1">
    <source>
        <dbReference type="SAM" id="MobiDB-lite"/>
    </source>
</evidence>
<feature type="compositionally biased region" description="Polar residues" evidence="1">
    <location>
        <begin position="9"/>
        <end position="25"/>
    </location>
</feature>
<feature type="region of interest" description="Disordered" evidence="1">
    <location>
        <begin position="44"/>
        <end position="87"/>
    </location>
</feature>
<feature type="compositionally biased region" description="Polar residues" evidence="1">
    <location>
        <begin position="44"/>
        <end position="65"/>
    </location>
</feature>
<feature type="compositionally biased region" description="Polar residues" evidence="1">
    <location>
        <begin position="336"/>
        <end position="347"/>
    </location>
</feature>
<evidence type="ECO:0000313" key="2">
    <source>
        <dbReference type="EMBL" id="PNP56197.1"/>
    </source>
</evidence>
<feature type="compositionally biased region" description="Polar residues" evidence="1">
    <location>
        <begin position="657"/>
        <end position="672"/>
    </location>
</feature>
<name>A0A2K0UEN0_TRIHA</name>
<evidence type="ECO:0000313" key="3">
    <source>
        <dbReference type="Proteomes" id="UP000236290"/>
    </source>
</evidence>
<dbReference type="AlphaFoldDB" id="A0A2K0UEN0"/>
<proteinExistence type="predicted"/>
<sequence length="672" mass="74677">MPSHVSAEPTAQNSAGTKRSLSGSSGFDGPIKKLKRWPARFISNSQSSTSVAKSPAAGSTVSSGTLRPYTAPKENNPGAGRMASNSTQVNAPSQQSVYQHLMHAAEEFPGATHLNGSRVYVFPHANKYIPEDYQKRYLVVMDIFQRNLEEFDQTILKHPAKTDYRLSMCGTSIDQATPSILIYHPQGDKSMGQRILRHLHRPQLRKQYNSSKMAVSFEIYWFSGPDWQYLGRPIAGLNIGTETSYISGALLLDDDYYRISTITCGIRFPNVEDAIFLLSTAHAFEIDDSSGDYDEDEESVDPNGGEDGDGDIYRFGDVEYDMAEIRDFYEMDKENQSPQAVEQQQDLPQHAHGLSSGLGRDSGDRAPVSPNRVWGRSRGAQWSNSLNLDWALIEIKKSEQWKAERPRLALHDIPGSGYRERRVAVMTCRGALFGTICSIPSFIANSNKLSSLCKVWTVSLTDPSEISIGDSGALVIDCLTSKLYGYIIGINHFQELYVIPLQSVLEQIMQMIPASYGNPEIFTTLVRRPTPRPPSQTGKVRGLTRYLHQYWPERDLYNMSSFNHDPRWFGDDSYDSDSSGSSHYVDCPTSPMPNYPSEEDTQHYSVPTSFGSYAGVTQSSATQFASFEMLNDSMDEKIENLNSPSPSFDDDGPPSSYQTAEDGSNSAPASPK</sequence>
<feature type="compositionally biased region" description="Acidic residues" evidence="1">
    <location>
        <begin position="288"/>
        <end position="310"/>
    </location>
</feature>
<reference evidence="2 3" key="1">
    <citation type="submission" date="2017-02" db="EMBL/GenBank/DDBJ databases">
        <title>Genomes of Trichoderma spp. with biocontrol activity.</title>
        <authorList>
            <person name="Gardiner D."/>
            <person name="Kazan K."/>
            <person name="Vos C."/>
            <person name="Harvey P."/>
        </authorList>
    </citation>
    <scope>NUCLEOTIDE SEQUENCE [LARGE SCALE GENOMIC DNA]</scope>
    <source>
        <strain evidence="2 3">Tr1</strain>
    </source>
</reference>
<protein>
    <submittedName>
        <fullName evidence="2">Uncharacterized protein</fullName>
    </submittedName>
</protein>
<comment type="caution">
    <text evidence="2">The sequence shown here is derived from an EMBL/GenBank/DDBJ whole genome shotgun (WGS) entry which is preliminary data.</text>
</comment>
<organism evidence="2 3">
    <name type="scientific">Trichoderma harzianum</name>
    <name type="common">Hypocrea lixii</name>
    <dbReference type="NCBI Taxonomy" id="5544"/>
    <lineage>
        <taxon>Eukaryota</taxon>
        <taxon>Fungi</taxon>
        <taxon>Dikarya</taxon>
        <taxon>Ascomycota</taxon>
        <taxon>Pezizomycotina</taxon>
        <taxon>Sordariomycetes</taxon>
        <taxon>Hypocreomycetidae</taxon>
        <taxon>Hypocreales</taxon>
        <taxon>Hypocreaceae</taxon>
        <taxon>Trichoderma</taxon>
    </lineage>
</organism>
<feature type="region of interest" description="Disordered" evidence="1">
    <location>
        <begin position="635"/>
        <end position="672"/>
    </location>
</feature>
<accession>A0A2K0UEN0</accession>
<dbReference type="Proteomes" id="UP000236290">
    <property type="component" value="Unassembled WGS sequence"/>
</dbReference>
<feature type="region of interest" description="Disordered" evidence="1">
    <location>
        <begin position="573"/>
        <end position="606"/>
    </location>
</feature>
<feature type="region of interest" description="Disordered" evidence="1">
    <location>
        <begin position="333"/>
        <end position="373"/>
    </location>
</feature>
<dbReference type="EMBL" id="MTYI01000048">
    <property type="protein sequence ID" value="PNP56197.1"/>
    <property type="molecule type" value="Genomic_DNA"/>
</dbReference>
<dbReference type="OrthoDB" id="3695411at2759"/>
<feature type="region of interest" description="Disordered" evidence="1">
    <location>
        <begin position="288"/>
        <end position="312"/>
    </location>
</feature>
<feature type="region of interest" description="Disordered" evidence="1">
    <location>
        <begin position="1"/>
        <end position="31"/>
    </location>
</feature>
<gene>
    <name evidence="2" type="ORF">THARTR1_03722</name>
</gene>